<evidence type="ECO:0000256" key="4">
    <source>
        <dbReference type="ARBA" id="ARBA00022840"/>
    </source>
</evidence>
<sequence>MQLYLFTTNLIYNKTMLKIYICGPTVYNDPHIGNLRPIVTFDLILKAFRFLNKPFLFIHNITDIDDKIINKAIKENTTEEKIAEKYTKKYLELLDILNINTISHIEKVTDNIDLINNYILRLVNSNNAYKDSQGNVWFDVRTNAQNYGVVSGQNLDKMIFEEESSEKKFSADFALWKKTKIGIKYQSDFGLGRPGWHTECCALIDKHFGAQGVDIHGGGMDLTFPHHENENIQHWALYKNDIAKNWIRCGQINLDGVKMSKSLGNVIYPEDFFNQYGVNIYKLLLLTSKLSAPINISDELINNLNSIQTKYKKVLFSIFSKHGVNFKVDNQNEEAKNIFTALSNYDFAKYNFLLNEQIKLFNKTKELKHATVIYTVLHIIHPEYTDVNKYQEALNLFYQWTHFTTEKDYFNADLIREKLQKTGLY</sequence>
<name>A0AAT9F8W4_9BACT</name>
<feature type="domain" description="tRNA synthetases class I catalytic" evidence="5">
    <location>
        <begin position="14"/>
        <end position="303"/>
    </location>
</feature>
<dbReference type="GO" id="GO:0006423">
    <property type="term" value="P:cysteinyl-tRNA aminoacylation"/>
    <property type="evidence" value="ECO:0007669"/>
    <property type="project" value="TreeGrafter"/>
</dbReference>
<accession>A0AAT9F8W4</accession>
<dbReference type="GO" id="GO:0005524">
    <property type="term" value="F:ATP binding"/>
    <property type="evidence" value="ECO:0007669"/>
    <property type="project" value="UniProtKB-KW"/>
</dbReference>
<reference evidence="6" key="4">
    <citation type="submission" date="2024-06" db="EMBL/GenBank/DDBJ databases">
        <authorList>
            <consortium name="Mycoplasma californicum genome sequencing consortium"/>
            <person name="Hata E."/>
            <person name="Tanaka K."/>
            <person name="Tamamura Y."/>
        </authorList>
    </citation>
    <scope>NUCLEOTIDE SEQUENCE</scope>
    <source>
        <strain evidence="6">HAZ160_1</strain>
    </source>
</reference>
<organism evidence="6">
    <name type="scientific">Mycoplasmopsis californica HAZ160_1</name>
    <dbReference type="NCBI Taxonomy" id="1397850"/>
    <lineage>
        <taxon>Bacteria</taxon>
        <taxon>Bacillati</taxon>
        <taxon>Mycoplasmatota</taxon>
        <taxon>Mycoplasmoidales</taxon>
        <taxon>Metamycoplasmataceae</taxon>
        <taxon>Mycoplasmopsis</taxon>
    </lineage>
</organism>
<dbReference type="KEGG" id="mcm:MCAL160_1036"/>
<dbReference type="Pfam" id="PF01406">
    <property type="entry name" value="tRNA-synt_1e"/>
    <property type="match status" value="1"/>
</dbReference>
<dbReference type="PANTHER" id="PTHR10890:SF3">
    <property type="entry name" value="CYSTEINE--TRNA LIGASE, CYTOPLASMIC"/>
    <property type="match status" value="1"/>
</dbReference>
<comment type="subunit">
    <text evidence="1">Monomer.</text>
</comment>
<dbReference type="PANTHER" id="PTHR10890">
    <property type="entry name" value="CYSTEINYL-TRNA SYNTHETASE"/>
    <property type="match status" value="1"/>
</dbReference>
<dbReference type="InterPro" id="IPR032678">
    <property type="entry name" value="tRNA-synt_1_cat_dom"/>
</dbReference>
<dbReference type="AlphaFoldDB" id="A0AAT9F8W4"/>
<protein>
    <submittedName>
        <fullName evidence="6">Cysteinyl-tRNA synthetase</fullName>
    </submittedName>
</protein>
<keyword evidence="4" id="KW-0067">ATP-binding</keyword>
<dbReference type="GO" id="GO:0005829">
    <property type="term" value="C:cytosol"/>
    <property type="evidence" value="ECO:0007669"/>
    <property type="project" value="TreeGrafter"/>
</dbReference>
<dbReference type="SUPFAM" id="SSF52374">
    <property type="entry name" value="Nucleotidylyl transferase"/>
    <property type="match status" value="1"/>
</dbReference>
<evidence type="ECO:0000259" key="5">
    <source>
        <dbReference type="Pfam" id="PF01406"/>
    </source>
</evidence>
<dbReference type="GO" id="GO:0004817">
    <property type="term" value="F:cysteine-tRNA ligase activity"/>
    <property type="evidence" value="ECO:0007669"/>
    <property type="project" value="TreeGrafter"/>
</dbReference>
<reference evidence="6" key="1">
    <citation type="journal article" date="2014" name="Appl. Environ. Microbiol.">
        <title>Molecular Epidemiology of Cases of Mycoplasma californicum Infection in Japan.</title>
        <authorList>
            <person name="Hata E."/>
            <person name="Suzuki K."/>
            <person name="Hanyu H."/>
            <person name="Itoh M."/>
            <person name="Higuchi H."/>
            <person name="Kobayashi H."/>
        </authorList>
    </citation>
    <scope>NUCLEOTIDE SEQUENCE</scope>
    <source>
        <strain evidence="6">HAZ160_1</strain>
    </source>
</reference>
<dbReference type="InterPro" id="IPR024909">
    <property type="entry name" value="Cys-tRNA/MSH_ligase"/>
</dbReference>
<reference evidence="6" key="3">
    <citation type="journal article" date="2019" name="Vet. Microbiol.">
        <title>Mutations associated with change of susceptibility to lincosamides and/or macrolides in field and laboratory-derived Mycoplasma californicum strains in Japan, and development of a rapid detection method for these mutations.</title>
        <authorList>
            <person name="Hata E."/>
            <person name="Nagai K."/>
            <person name="Murakami K."/>
        </authorList>
    </citation>
    <scope>NUCLEOTIDE SEQUENCE</scope>
    <source>
        <strain evidence="6">HAZ160_1</strain>
    </source>
</reference>
<dbReference type="PRINTS" id="PR00983">
    <property type="entry name" value="TRNASYNTHCYS"/>
</dbReference>
<dbReference type="InterPro" id="IPR014729">
    <property type="entry name" value="Rossmann-like_a/b/a_fold"/>
</dbReference>
<evidence type="ECO:0000256" key="3">
    <source>
        <dbReference type="ARBA" id="ARBA00022741"/>
    </source>
</evidence>
<evidence type="ECO:0000256" key="2">
    <source>
        <dbReference type="ARBA" id="ARBA00022598"/>
    </source>
</evidence>
<dbReference type="EMBL" id="AP013353">
    <property type="protein sequence ID" value="BAP01336.1"/>
    <property type="molecule type" value="Genomic_DNA"/>
</dbReference>
<evidence type="ECO:0000256" key="1">
    <source>
        <dbReference type="ARBA" id="ARBA00011245"/>
    </source>
</evidence>
<reference evidence="6" key="2">
    <citation type="journal article" date="2014" name="Genome Announc.">
        <title>Complete Genome Sequence of Mycoplasma californicum Strain HAZ160_1 from Bovine Mastitic Milk in Japan.</title>
        <authorList>
            <person name="Hata E."/>
            <person name="Murakami K."/>
        </authorList>
    </citation>
    <scope>NUCLEOTIDE SEQUENCE</scope>
    <source>
        <strain evidence="6">HAZ160_1</strain>
    </source>
</reference>
<keyword evidence="3" id="KW-0547">Nucleotide-binding</keyword>
<evidence type="ECO:0000313" key="6">
    <source>
        <dbReference type="EMBL" id="BAP01336.1"/>
    </source>
</evidence>
<dbReference type="Gene3D" id="3.40.50.620">
    <property type="entry name" value="HUPs"/>
    <property type="match status" value="1"/>
</dbReference>
<keyword evidence="2" id="KW-0436">Ligase</keyword>
<proteinExistence type="predicted"/>
<gene>
    <name evidence="6" type="primary">cysS</name>
    <name evidence="6" type="ORF">MCAL160_1036</name>
</gene>